<gene>
    <name evidence="1" type="ORF">TM448A02913_0012</name>
    <name evidence="2" type="ORF">TM448B02804_0013</name>
</gene>
<proteinExistence type="predicted"/>
<evidence type="ECO:0000313" key="2">
    <source>
        <dbReference type="EMBL" id="QJI01837.1"/>
    </source>
</evidence>
<reference evidence="1" key="1">
    <citation type="submission" date="2020-03" db="EMBL/GenBank/DDBJ databases">
        <title>The deep terrestrial virosphere.</title>
        <authorList>
            <person name="Holmfeldt K."/>
            <person name="Nilsson E."/>
            <person name="Simone D."/>
            <person name="Lopez-Fernandez M."/>
            <person name="Wu X."/>
            <person name="de Brujin I."/>
            <person name="Lundin D."/>
            <person name="Andersson A."/>
            <person name="Bertilsson S."/>
            <person name="Dopson M."/>
        </authorList>
    </citation>
    <scope>NUCLEOTIDE SEQUENCE</scope>
    <source>
        <strain evidence="1">TM448A02913</strain>
        <strain evidence="2">TM448B02804</strain>
    </source>
</reference>
<accession>A0A6H1ZZK5</accession>
<protein>
    <submittedName>
        <fullName evidence="1">Uncharacterized protein</fullName>
    </submittedName>
</protein>
<name>A0A6H1ZZK5_9ZZZZ</name>
<evidence type="ECO:0000313" key="1">
    <source>
        <dbReference type="EMBL" id="QJA52695.1"/>
    </source>
</evidence>
<dbReference type="EMBL" id="MT144954">
    <property type="protein sequence ID" value="QJI01837.1"/>
    <property type="molecule type" value="Genomic_DNA"/>
</dbReference>
<sequence>MRDYEEYYRTQMEDGALFQDFVVDVAWQAGLVIAQYASKTYQFSVGESRSGVEIKHDKQRKSTGNLYVEYAEKRRPRPGPYAPAGIMRNDHWLFAVGDYDVVYFFANNLLRGLFAASKADGSPKYRRVQSRTSQGFLLPEDDGAKYAALVLRPDAAGKVEQRITDLEGLARSLHVVMLENPKQLTLF</sequence>
<dbReference type="EMBL" id="MT144360">
    <property type="protein sequence ID" value="QJA52695.1"/>
    <property type="molecule type" value="Genomic_DNA"/>
</dbReference>
<dbReference type="AlphaFoldDB" id="A0A6H1ZZK5"/>
<organism evidence="1">
    <name type="scientific">viral metagenome</name>
    <dbReference type="NCBI Taxonomy" id="1070528"/>
    <lineage>
        <taxon>unclassified sequences</taxon>
        <taxon>metagenomes</taxon>
        <taxon>organismal metagenomes</taxon>
    </lineage>
</organism>